<dbReference type="GO" id="GO:0008814">
    <property type="term" value="F:citrate CoA-transferase activity"/>
    <property type="evidence" value="ECO:0007669"/>
    <property type="project" value="UniProtKB-UniRule"/>
</dbReference>
<dbReference type="EC" id="2.8.3.10" evidence="1"/>
<proteinExistence type="predicted"/>
<dbReference type="Proteomes" id="UP000045824">
    <property type="component" value="Unassembled WGS sequence"/>
</dbReference>
<dbReference type="Gene3D" id="3.40.1080.10">
    <property type="entry name" value="Glutaconate Coenzyme A-transferase"/>
    <property type="match status" value="2"/>
</dbReference>
<gene>
    <name evidence="2" type="primary">citF</name>
    <name evidence="2" type="ORF">ERS008491_04241</name>
</gene>
<dbReference type="NCBIfam" id="TIGR01584">
    <property type="entry name" value="citF"/>
    <property type="match status" value="1"/>
</dbReference>
<dbReference type="InterPro" id="IPR006472">
    <property type="entry name" value="Citrate_lyase_asu"/>
</dbReference>
<dbReference type="EC" id="4.1.3.6" evidence="1"/>
<dbReference type="PIRSF" id="PIRSF009451">
    <property type="entry name" value="Citrt_lyas_alpha"/>
    <property type="match status" value="1"/>
</dbReference>
<dbReference type="EMBL" id="CPYI01000026">
    <property type="protein sequence ID" value="CNF60714.1"/>
    <property type="molecule type" value="Genomic_DNA"/>
</dbReference>
<comment type="catalytic activity">
    <reaction evidence="1">
        <text>citrate = oxaloacetate + acetate</text>
        <dbReference type="Rhea" id="RHEA:10760"/>
        <dbReference type="ChEBI" id="CHEBI:16452"/>
        <dbReference type="ChEBI" id="CHEBI:16947"/>
        <dbReference type="ChEBI" id="CHEBI:30089"/>
        <dbReference type="EC" id="4.1.3.6"/>
    </reaction>
</comment>
<dbReference type="Pfam" id="PF04223">
    <property type="entry name" value="CitF"/>
    <property type="match status" value="1"/>
</dbReference>
<protein>
    <recommendedName>
        <fullName evidence="1">Citrate lyase alpha chain</fullName>
        <shortName evidence="1">Citrase alpha chain</shortName>
        <ecNumber evidence="1">2.8.3.10</ecNumber>
        <ecNumber evidence="1">4.1.3.6</ecNumber>
    </recommendedName>
    <alternativeName>
        <fullName evidence="1">Citrate (pro-3S)-lyase alpha chain</fullName>
    </alternativeName>
    <alternativeName>
        <fullName evidence="1">Citrate CoA-transferase subunit</fullName>
    </alternativeName>
</protein>
<dbReference type="PANTHER" id="PTHR40596">
    <property type="entry name" value="CITRATE LYASE ALPHA CHAIN"/>
    <property type="match status" value="1"/>
</dbReference>
<accession>A0A0T9M4F0</accession>
<dbReference type="GO" id="GO:0009346">
    <property type="term" value="C:ATP-independent citrate lyase complex"/>
    <property type="evidence" value="ECO:0007669"/>
    <property type="project" value="UniProtKB-UniRule"/>
</dbReference>
<comment type="subcellular location">
    <subcellularLocation>
        <location evidence="1">Cytoplasm</location>
    </subcellularLocation>
</comment>
<keyword evidence="1 2" id="KW-0456">Lyase</keyword>
<evidence type="ECO:0000313" key="2">
    <source>
        <dbReference type="EMBL" id="CNF60714.1"/>
    </source>
</evidence>
<name>A0A0T9M4F0_YERKR</name>
<evidence type="ECO:0000256" key="1">
    <source>
        <dbReference type="PIRNR" id="PIRNR009451"/>
    </source>
</evidence>
<dbReference type="InterPro" id="IPR037171">
    <property type="entry name" value="NagB/RpiA_transferase-like"/>
</dbReference>
<keyword evidence="1" id="KW-0808">Transferase</keyword>
<dbReference type="SUPFAM" id="SSF100950">
    <property type="entry name" value="NagB/RpiA/CoA transferase-like"/>
    <property type="match status" value="2"/>
</dbReference>
<dbReference type="GO" id="GO:0005737">
    <property type="term" value="C:cytoplasm"/>
    <property type="evidence" value="ECO:0007669"/>
    <property type="project" value="UniProtKB-SubCell"/>
</dbReference>
<keyword evidence="1" id="KW-0963">Cytoplasm</keyword>
<sequence length="505" mass="54146">MNRQQRVESLSHCQDNSPTYHLYQNTSKANLQAQKPRNIKMCDSLENVIRRSGLQDGMTISFHHAFRAGDLTLNLVMNAIAGMGFKNLRLASSSLSECHSPLVEHIRNGVVSEIYTSGLRGPLAEEISRGLLAKPVQVHSHGGRVNLIESGELSIDVAFIGVPACDEFGNTNGFSGNACCGSLGYARVDAEYADCVVLLTEALVAYPHHPASITQDQVDLIVQVEQVGDADKIGADSTRMTSNPRELLIARRAAEVIAGSGYFVDGFSLQTGTGGASLAVTRFLEDKMLRRNITAGFALGGITSTMVDLHEKGLITKLLDVQSFDKQAASSLARNPCHIEISANQYANFSSKGASVDRLDVVVLSALEIDTGFNVNVLTGSDGVLRGASGGHCDTAVAARLSIIVAPLVRGRIPTLVKAVTTCVTPGSSVDILVTDHGIAVNPARPELAERLQQAGLPVVTIDWLYQRALILTGEPQPIKFTDRVVAVVRYRDGSVIDVVHQIQE</sequence>
<organism evidence="2 3">
    <name type="scientific">Yersinia kristensenii</name>
    <dbReference type="NCBI Taxonomy" id="28152"/>
    <lineage>
        <taxon>Bacteria</taxon>
        <taxon>Pseudomonadati</taxon>
        <taxon>Pseudomonadota</taxon>
        <taxon>Gammaproteobacteria</taxon>
        <taxon>Enterobacterales</taxon>
        <taxon>Yersiniaceae</taxon>
        <taxon>Yersinia</taxon>
    </lineage>
</organism>
<evidence type="ECO:0000313" key="3">
    <source>
        <dbReference type="Proteomes" id="UP000045824"/>
    </source>
</evidence>
<dbReference type="AlphaFoldDB" id="A0A0T9M4F0"/>
<dbReference type="PANTHER" id="PTHR40596:SF1">
    <property type="entry name" value="CITRATE LYASE ALPHA CHAIN"/>
    <property type="match status" value="1"/>
</dbReference>
<comment type="catalytic activity">
    <reaction evidence="1">
        <text>citrate + acetyl-CoA = (3S)-citryl-CoA + acetate</text>
        <dbReference type="Rhea" id="RHEA:19405"/>
        <dbReference type="ChEBI" id="CHEBI:16947"/>
        <dbReference type="ChEBI" id="CHEBI:30089"/>
        <dbReference type="ChEBI" id="CHEBI:57288"/>
        <dbReference type="ChEBI" id="CHEBI:57321"/>
        <dbReference type="EC" id="2.8.3.10"/>
    </reaction>
</comment>
<reference evidence="2 3" key="1">
    <citation type="submission" date="2015-03" db="EMBL/GenBank/DDBJ databases">
        <authorList>
            <person name="Murphy D."/>
        </authorList>
    </citation>
    <scope>NUCLEOTIDE SEQUENCE [LARGE SCALE GENOMIC DNA]</scope>
    <source>
        <strain evidence="2 3">FCF326</strain>
    </source>
</reference>
<dbReference type="GO" id="GO:0006084">
    <property type="term" value="P:acetyl-CoA metabolic process"/>
    <property type="evidence" value="ECO:0007669"/>
    <property type="project" value="UniProtKB-UniRule"/>
</dbReference>
<dbReference type="GO" id="GO:0008815">
    <property type="term" value="F:citrate (pro-3S)-lyase activity"/>
    <property type="evidence" value="ECO:0007669"/>
    <property type="project" value="UniProtKB-UniRule"/>
</dbReference>
<dbReference type="RefSeq" id="WP_050120152.1">
    <property type="nucleotide sequence ID" value="NZ_CAWMAB010000026.1"/>
</dbReference>